<name>A0A918NUI3_9ACTN</name>
<evidence type="ECO:0000313" key="9">
    <source>
        <dbReference type="EMBL" id="GGX96179.1"/>
    </source>
</evidence>
<evidence type="ECO:0000256" key="5">
    <source>
        <dbReference type="ARBA" id="ARBA00023277"/>
    </source>
</evidence>
<keyword evidence="7" id="KW-0624">Polysaccharide degradation</keyword>
<keyword evidence="5" id="KW-0119">Carbohydrate metabolism</keyword>
<dbReference type="GO" id="GO:0016977">
    <property type="term" value="F:chitosanase activity"/>
    <property type="evidence" value="ECO:0007669"/>
    <property type="project" value="InterPro"/>
</dbReference>
<evidence type="ECO:0000256" key="3">
    <source>
        <dbReference type="ARBA" id="ARBA00022729"/>
    </source>
</evidence>
<evidence type="ECO:0000256" key="7">
    <source>
        <dbReference type="ARBA" id="ARBA00023326"/>
    </source>
</evidence>
<dbReference type="PANTHER" id="PTHR42061:SF6">
    <property type="entry name" value="ENDO-CHITOSANASE"/>
    <property type="match status" value="1"/>
</dbReference>
<reference evidence="9" key="1">
    <citation type="journal article" date="2014" name="Int. J. Syst. Evol. Microbiol.">
        <title>Complete genome sequence of Corynebacterium casei LMG S-19264T (=DSM 44701T), isolated from a smear-ripened cheese.</title>
        <authorList>
            <consortium name="US DOE Joint Genome Institute (JGI-PGF)"/>
            <person name="Walter F."/>
            <person name="Albersmeier A."/>
            <person name="Kalinowski J."/>
            <person name="Ruckert C."/>
        </authorList>
    </citation>
    <scope>NUCLEOTIDE SEQUENCE</scope>
    <source>
        <strain evidence="9">JCM 4956</strain>
    </source>
</reference>
<feature type="signal peptide" evidence="8">
    <location>
        <begin position="1"/>
        <end position="26"/>
    </location>
</feature>
<dbReference type="PANTHER" id="PTHR42061">
    <property type="entry name" value="ENDO-CHITOSANASE"/>
    <property type="match status" value="1"/>
</dbReference>
<feature type="chain" id="PRO_5037228403" description="Secreted protein" evidence="8">
    <location>
        <begin position="27"/>
        <end position="229"/>
    </location>
</feature>
<proteinExistence type="predicted"/>
<accession>A0A918NUI3</accession>
<keyword evidence="6" id="KW-0326">Glycosidase</keyword>
<keyword evidence="3 8" id="KW-0732">Signal</keyword>
<dbReference type="Proteomes" id="UP000645555">
    <property type="component" value="Unassembled WGS sequence"/>
</dbReference>
<dbReference type="RefSeq" id="WP_190039979.1">
    <property type="nucleotide sequence ID" value="NZ_BMWD01000045.1"/>
</dbReference>
<protein>
    <recommendedName>
        <fullName evidence="11">Secreted protein</fullName>
    </recommendedName>
</protein>
<evidence type="ECO:0000256" key="1">
    <source>
        <dbReference type="ARBA" id="ARBA00004613"/>
    </source>
</evidence>
<dbReference type="GO" id="GO:0000272">
    <property type="term" value="P:polysaccharide catabolic process"/>
    <property type="evidence" value="ECO:0007669"/>
    <property type="project" value="UniProtKB-KW"/>
</dbReference>
<comment type="caution">
    <text evidence="9">The sequence shown here is derived from an EMBL/GenBank/DDBJ whole genome shotgun (WGS) entry which is preliminary data.</text>
</comment>
<evidence type="ECO:0000313" key="10">
    <source>
        <dbReference type="Proteomes" id="UP000645555"/>
    </source>
</evidence>
<evidence type="ECO:0000256" key="4">
    <source>
        <dbReference type="ARBA" id="ARBA00022801"/>
    </source>
</evidence>
<dbReference type="Pfam" id="PF07335">
    <property type="entry name" value="Glyco_hydro_75"/>
    <property type="match status" value="1"/>
</dbReference>
<evidence type="ECO:0000256" key="8">
    <source>
        <dbReference type="SAM" id="SignalP"/>
    </source>
</evidence>
<sequence length="229" mass="23673">MRMSTLTLAVTAGAALLGAASIPAGAAPGRDRTREGAVTASELLAEVTSCSRVSRGKYRTDHGSPATVPVCGLKGAVFWKADMDIDCDGQVTAHCNRTADPWFQSQTAFTQSDGRPLVSEKLPYVVVPGPSALWDYRAAGLKGGSVVAVVHGDRVGYAVVGDTGPAEIIGEASYAAARSLGVDPDPATGGTAAEVTYILFTGSRVRPIEDHGAAVALGRTLAEQFLRDN</sequence>
<keyword evidence="10" id="KW-1185">Reference proteome</keyword>
<keyword evidence="4" id="KW-0378">Hydrolase</keyword>
<dbReference type="EMBL" id="BMWD01000045">
    <property type="protein sequence ID" value="GGX96179.1"/>
    <property type="molecule type" value="Genomic_DNA"/>
</dbReference>
<keyword evidence="2" id="KW-0964">Secreted</keyword>
<comment type="subcellular location">
    <subcellularLocation>
        <location evidence="1">Secreted</location>
    </subcellularLocation>
</comment>
<evidence type="ECO:0008006" key="11">
    <source>
        <dbReference type="Google" id="ProtNLM"/>
    </source>
</evidence>
<gene>
    <name evidence="9" type="ORF">GCM10010515_73470</name>
</gene>
<dbReference type="InterPro" id="IPR009939">
    <property type="entry name" value="Chitosanase_fungal"/>
</dbReference>
<evidence type="ECO:0000256" key="6">
    <source>
        <dbReference type="ARBA" id="ARBA00023295"/>
    </source>
</evidence>
<reference evidence="9" key="2">
    <citation type="submission" date="2020-09" db="EMBL/GenBank/DDBJ databases">
        <authorList>
            <person name="Sun Q."/>
            <person name="Ohkuma M."/>
        </authorList>
    </citation>
    <scope>NUCLEOTIDE SEQUENCE</scope>
    <source>
        <strain evidence="9">JCM 4956</strain>
    </source>
</reference>
<dbReference type="AlphaFoldDB" id="A0A918NUI3"/>
<evidence type="ECO:0000256" key="2">
    <source>
        <dbReference type="ARBA" id="ARBA00022525"/>
    </source>
</evidence>
<organism evidence="9 10">
    <name type="scientific">Streptomyces fructofermentans</name>
    <dbReference type="NCBI Taxonomy" id="152141"/>
    <lineage>
        <taxon>Bacteria</taxon>
        <taxon>Bacillati</taxon>
        <taxon>Actinomycetota</taxon>
        <taxon>Actinomycetes</taxon>
        <taxon>Kitasatosporales</taxon>
        <taxon>Streptomycetaceae</taxon>
        <taxon>Streptomyces</taxon>
    </lineage>
</organism>
<dbReference type="GO" id="GO:0005576">
    <property type="term" value="C:extracellular region"/>
    <property type="evidence" value="ECO:0007669"/>
    <property type="project" value="UniProtKB-SubCell"/>
</dbReference>